<evidence type="ECO:0000313" key="2">
    <source>
        <dbReference type="EMBL" id="GAA4469136.1"/>
    </source>
</evidence>
<accession>A0ABP8NQD2</accession>
<sequence length="176" mass="19394">MRKLILQVAVSLDGFIEGPNGEFDWCFTDQDYGMTAFFERIDSVFYGRKSYELTVSMADSMDNGALPDFPKLQEYVFSNTLPEVKPGVILINGDIETEVRRIKNEPGKDIWLFGGASLTASLMALGLVDEISLAVHPNLLGSGKPLFGPLTKRMPLTLLDTKTYSSGLVSLTYALT</sequence>
<dbReference type="EMBL" id="BAABHD010000084">
    <property type="protein sequence ID" value="GAA4469136.1"/>
    <property type="molecule type" value="Genomic_DNA"/>
</dbReference>
<dbReference type="PANTHER" id="PTHR38011:SF11">
    <property type="entry name" value="2,5-DIAMINO-6-RIBOSYLAMINO-4(3H)-PYRIMIDINONE 5'-PHOSPHATE REDUCTASE"/>
    <property type="match status" value="1"/>
</dbReference>
<gene>
    <name evidence="2" type="ORF">GCM10023189_55620</name>
</gene>
<reference evidence="3" key="1">
    <citation type="journal article" date="2019" name="Int. J. Syst. Evol. Microbiol.">
        <title>The Global Catalogue of Microorganisms (GCM) 10K type strain sequencing project: providing services to taxonomists for standard genome sequencing and annotation.</title>
        <authorList>
            <consortium name="The Broad Institute Genomics Platform"/>
            <consortium name="The Broad Institute Genome Sequencing Center for Infectious Disease"/>
            <person name="Wu L."/>
            <person name="Ma J."/>
        </authorList>
    </citation>
    <scope>NUCLEOTIDE SEQUENCE [LARGE SCALE GENOMIC DNA]</scope>
    <source>
        <strain evidence="3">JCM 17927</strain>
    </source>
</reference>
<dbReference type="Pfam" id="PF01872">
    <property type="entry name" value="RibD_C"/>
    <property type="match status" value="1"/>
</dbReference>
<evidence type="ECO:0000259" key="1">
    <source>
        <dbReference type="Pfam" id="PF01872"/>
    </source>
</evidence>
<evidence type="ECO:0000313" key="3">
    <source>
        <dbReference type="Proteomes" id="UP001501175"/>
    </source>
</evidence>
<comment type="caution">
    <text evidence="2">The sequence shown here is derived from an EMBL/GenBank/DDBJ whole genome shotgun (WGS) entry which is preliminary data.</text>
</comment>
<feature type="domain" description="Bacterial bifunctional deaminase-reductase C-terminal" evidence="1">
    <location>
        <begin position="2"/>
        <end position="169"/>
    </location>
</feature>
<keyword evidence="3" id="KW-1185">Reference proteome</keyword>
<dbReference type="SUPFAM" id="SSF53597">
    <property type="entry name" value="Dihydrofolate reductase-like"/>
    <property type="match status" value="1"/>
</dbReference>
<organism evidence="2 3">
    <name type="scientific">Nibrella saemangeumensis</name>
    <dbReference type="NCBI Taxonomy" id="1084526"/>
    <lineage>
        <taxon>Bacteria</taxon>
        <taxon>Pseudomonadati</taxon>
        <taxon>Bacteroidota</taxon>
        <taxon>Cytophagia</taxon>
        <taxon>Cytophagales</taxon>
        <taxon>Spirosomataceae</taxon>
        <taxon>Nibrella</taxon>
    </lineage>
</organism>
<dbReference type="RefSeq" id="WP_345249362.1">
    <property type="nucleotide sequence ID" value="NZ_BAABHD010000084.1"/>
</dbReference>
<proteinExistence type="predicted"/>
<dbReference type="Proteomes" id="UP001501175">
    <property type="component" value="Unassembled WGS sequence"/>
</dbReference>
<dbReference type="PANTHER" id="PTHR38011">
    <property type="entry name" value="DIHYDROFOLATE REDUCTASE FAMILY PROTEIN (AFU_ORTHOLOGUE AFUA_8G06820)"/>
    <property type="match status" value="1"/>
</dbReference>
<dbReference type="InterPro" id="IPR002734">
    <property type="entry name" value="RibDG_C"/>
</dbReference>
<name>A0ABP8NQD2_9BACT</name>
<dbReference type="InterPro" id="IPR024072">
    <property type="entry name" value="DHFR-like_dom_sf"/>
</dbReference>
<dbReference type="Gene3D" id="3.40.430.10">
    <property type="entry name" value="Dihydrofolate Reductase, subunit A"/>
    <property type="match status" value="1"/>
</dbReference>
<dbReference type="InterPro" id="IPR050765">
    <property type="entry name" value="Riboflavin_Biosynth_HTPR"/>
</dbReference>
<protein>
    <submittedName>
        <fullName evidence="2">Dihydrofolate reductase family protein</fullName>
    </submittedName>
</protein>